<gene>
    <name evidence="1" type="ORF">NCTC13067_00333</name>
</gene>
<dbReference type="EMBL" id="UGTM01000001">
    <property type="protein sequence ID" value="SUB86686.1"/>
    <property type="molecule type" value="Genomic_DNA"/>
</dbReference>
<reference evidence="1 2" key="1">
    <citation type="submission" date="2018-06" db="EMBL/GenBank/DDBJ databases">
        <authorList>
            <consortium name="Pathogen Informatics"/>
            <person name="Doyle S."/>
        </authorList>
    </citation>
    <scope>NUCLEOTIDE SEQUENCE [LARGE SCALE GENOMIC DNA]</scope>
    <source>
        <strain evidence="1 2">NCTC13067</strain>
    </source>
</reference>
<proteinExistence type="predicted"/>
<protein>
    <recommendedName>
        <fullName evidence="3">DUF3387 domain-containing protein</fullName>
    </recommendedName>
</protein>
<evidence type="ECO:0008006" key="3">
    <source>
        <dbReference type="Google" id="ProtNLM"/>
    </source>
</evidence>
<name>A0A379E1U8_9BACT</name>
<dbReference type="AlphaFoldDB" id="A0A379E1U8"/>
<organism evidence="1 2">
    <name type="scientific">Prevotella denticola</name>
    <dbReference type="NCBI Taxonomy" id="28129"/>
    <lineage>
        <taxon>Bacteria</taxon>
        <taxon>Pseudomonadati</taxon>
        <taxon>Bacteroidota</taxon>
        <taxon>Bacteroidia</taxon>
        <taxon>Bacteroidales</taxon>
        <taxon>Prevotellaceae</taxon>
        <taxon>Prevotella</taxon>
    </lineage>
</organism>
<evidence type="ECO:0000313" key="2">
    <source>
        <dbReference type="Proteomes" id="UP000255469"/>
    </source>
</evidence>
<dbReference type="Proteomes" id="UP000255469">
    <property type="component" value="Unassembled WGS sequence"/>
</dbReference>
<sequence>MHRIINYLLKKYHYPPKEIANALETVIKQCEQWTDNEQENYSIKSTKIYEIHEEDIQMVAEP</sequence>
<evidence type="ECO:0000313" key="1">
    <source>
        <dbReference type="EMBL" id="SUB86686.1"/>
    </source>
</evidence>
<accession>A0A379E1U8</accession>